<dbReference type="Proteomes" id="UP001164718">
    <property type="component" value="Chromosome"/>
</dbReference>
<name>A0A9E8RU46_9BACI</name>
<dbReference type="RefSeq" id="WP_275416602.1">
    <property type="nucleotide sequence ID" value="NZ_CP106878.1"/>
</dbReference>
<dbReference type="AlphaFoldDB" id="A0A9E8RU46"/>
<organism evidence="1 2">
    <name type="scientific">Fervidibacillus albus</name>
    <dbReference type="NCBI Taxonomy" id="2980026"/>
    <lineage>
        <taxon>Bacteria</taxon>
        <taxon>Bacillati</taxon>
        <taxon>Bacillota</taxon>
        <taxon>Bacilli</taxon>
        <taxon>Bacillales</taxon>
        <taxon>Bacillaceae</taxon>
        <taxon>Fervidibacillus</taxon>
    </lineage>
</organism>
<dbReference type="KEGG" id="faf:OE104_09375"/>
<dbReference type="EMBL" id="CP106878">
    <property type="protein sequence ID" value="WAA08820.1"/>
    <property type="molecule type" value="Genomic_DNA"/>
</dbReference>
<reference evidence="1" key="1">
    <citation type="submission" date="2022-09" db="EMBL/GenBank/DDBJ databases">
        <title>Complete Genomes of Fervidibacillus albus and Fervidibacillus halotolerans isolated from tidal flat sediments.</title>
        <authorList>
            <person name="Kwon K.K."/>
            <person name="Yang S.-H."/>
            <person name="Park M.J."/>
            <person name="Oh H.-M."/>
        </authorList>
    </citation>
    <scope>NUCLEOTIDE SEQUENCE</scope>
    <source>
        <strain evidence="1">MEBiC13591</strain>
    </source>
</reference>
<evidence type="ECO:0000313" key="1">
    <source>
        <dbReference type="EMBL" id="WAA08820.1"/>
    </source>
</evidence>
<gene>
    <name evidence="1" type="ORF">OE104_09375</name>
</gene>
<evidence type="ECO:0000313" key="2">
    <source>
        <dbReference type="Proteomes" id="UP001164718"/>
    </source>
</evidence>
<keyword evidence="2" id="KW-1185">Reference proteome</keyword>
<protein>
    <recommendedName>
        <fullName evidence="3">Aminoglycoside phosphotransferase domain-containing protein</fullName>
    </recommendedName>
</protein>
<proteinExistence type="predicted"/>
<dbReference type="SUPFAM" id="SSF56112">
    <property type="entry name" value="Protein kinase-like (PK-like)"/>
    <property type="match status" value="1"/>
</dbReference>
<accession>A0A9E8RU46</accession>
<dbReference type="InterPro" id="IPR011009">
    <property type="entry name" value="Kinase-like_dom_sf"/>
</dbReference>
<evidence type="ECO:0008006" key="3">
    <source>
        <dbReference type="Google" id="ProtNLM"/>
    </source>
</evidence>
<sequence length="301" mass="34854">MNLSNVFKKKILKQMLLQEDDGYLGGASHVWLVQTEEGEVIVRTSALTDIEEDPFWYGMNIMFGIDPRRVFVLENLNRSLALLTTRLSVPQVLNKALFQEREFVEVEKLPGKQLNTFIGMSSYLIEDFGKAIAQIHLQQFDFFGSFSSKTHQPLTVFNERLIEAMKKIVNKYYMNNYDKNQGIQELLPRICQEAQRVPVPSSASYVMMDMDASQFLTNGERVTAVVDTEGYVIGPRELELVAFEYILDNDAAQMFKKGYTSILEFPDLSKVRYVYRYFLRLLEVQGSKPIDKWMNHPILFH</sequence>